<feature type="domain" description="HTH luxR-type" evidence="4">
    <location>
        <begin position="166"/>
        <end position="231"/>
    </location>
</feature>
<evidence type="ECO:0000256" key="1">
    <source>
        <dbReference type="ARBA" id="ARBA00023015"/>
    </source>
</evidence>
<protein>
    <submittedName>
        <fullName evidence="5">DNA-binding response regulator</fullName>
    </submittedName>
</protein>
<dbReference type="PANTHER" id="PTHR44688">
    <property type="entry name" value="DNA-BINDING TRANSCRIPTIONAL ACTIVATOR DEVR_DOSR"/>
    <property type="match status" value="1"/>
</dbReference>
<keyword evidence="2 5" id="KW-0238">DNA-binding</keyword>
<dbReference type="SUPFAM" id="SSF52172">
    <property type="entry name" value="CheY-like"/>
    <property type="match status" value="1"/>
</dbReference>
<dbReference type="InterPro" id="IPR011006">
    <property type="entry name" value="CheY-like_superfamily"/>
</dbReference>
<sequence length="239" mass="26194">MTLYSVPKAPDPPREERGPLRVRTHIAEGNLVMRRGLRGLLEANARISIVGETGADADALRNAGRLSPDVIVLGLDSRHRPLEQVPPAPEGPAVLVLADTDDSYQVHHALRLGVTSYLVHGQFDADDLVDAVLSTARRQPWLSPSVLAGIVESFQTGARPAPAPSAPRADHRLSRRETELMELIVLGRTNREIAQTLYISEKTVKNHVNHIYTKLSARNRAEVIALWLGLRSGPDRFAA</sequence>
<dbReference type="PRINTS" id="PR00038">
    <property type="entry name" value="HTHLUXR"/>
</dbReference>
<accession>A0A8J3L106</accession>
<dbReference type="InterPro" id="IPR000792">
    <property type="entry name" value="Tscrpt_reg_LuxR_C"/>
</dbReference>
<evidence type="ECO:0000313" key="5">
    <source>
        <dbReference type="EMBL" id="GIG09254.1"/>
    </source>
</evidence>
<dbReference type="Pfam" id="PF00196">
    <property type="entry name" value="GerE"/>
    <property type="match status" value="1"/>
</dbReference>
<dbReference type="Proteomes" id="UP000630887">
    <property type="component" value="Unassembled WGS sequence"/>
</dbReference>
<reference evidence="5 6" key="1">
    <citation type="submission" date="2021-01" db="EMBL/GenBank/DDBJ databases">
        <title>Whole genome shotgun sequence of Catellatospora coxensis NBRC 107359.</title>
        <authorList>
            <person name="Komaki H."/>
            <person name="Tamura T."/>
        </authorList>
    </citation>
    <scope>NUCLEOTIDE SEQUENCE [LARGE SCALE GENOMIC DNA]</scope>
    <source>
        <strain evidence="5 6">NBRC 107359</strain>
    </source>
</reference>
<evidence type="ECO:0000256" key="3">
    <source>
        <dbReference type="ARBA" id="ARBA00023163"/>
    </source>
</evidence>
<keyword evidence="1" id="KW-0805">Transcription regulation</keyword>
<dbReference type="PROSITE" id="PS00622">
    <property type="entry name" value="HTH_LUXR_1"/>
    <property type="match status" value="1"/>
</dbReference>
<dbReference type="GO" id="GO:0003677">
    <property type="term" value="F:DNA binding"/>
    <property type="evidence" value="ECO:0007669"/>
    <property type="project" value="UniProtKB-KW"/>
</dbReference>
<evidence type="ECO:0000313" key="6">
    <source>
        <dbReference type="Proteomes" id="UP000630887"/>
    </source>
</evidence>
<dbReference type="SUPFAM" id="SSF46894">
    <property type="entry name" value="C-terminal effector domain of the bipartite response regulators"/>
    <property type="match status" value="1"/>
</dbReference>
<name>A0A8J3L106_9ACTN</name>
<keyword evidence="6" id="KW-1185">Reference proteome</keyword>
<dbReference type="InterPro" id="IPR016032">
    <property type="entry name" value="Sig_transdc_resp-reg_C-effctor"/>
</dbReference>
<gene>
    <name evidence="5" type="ORF">Cco03nite_59540</name>
</gene>
<dbReference type="AlphaFoldDB" id="A0A8J3L106"/>
<evidence type="ECO:0000256" key="2">
    <source>
        <dbReference type="ARBA" id="ARBA00023125"/>
    </source>
</evidence>
<dbReference type="CDD" id="cd06170">
    <property type="entry name" value="LuxR_C_like"/>
    <property type="match status" value="1"/>
</dbReference>
<dbReference type="PANTHER" id="PTHR44688:SF16">
    <property type="entry name" value="DNA-BINDING TRANSCRIPTIONAL ACTIVATOR DEVR_DOSR"/>
    <property type="match status" value="1"/>
</dbReference>
<keyword evidence="3" id="KW-0804">Transcription</keyword>
<dbReference type="RefSeq" id="WP_203696022.1">
    <property type="nucleotide sequence ID" value="NZ_BAAALC010000092.1"/>
</dbReference>
<evidence type="ECO:0000259" key="4">
    <source>
        <dbReference type="PROSITE" id="PS50043"/>
    </source>
</evidence>
<proteinExistence type="predicted"/>
<organism evidence="5 6">
    <name type="scientific">Catellatospora coxensis</name>
    <dbReference type="NCBI Taxonomy" id="310354"/>
    <lineage>
        <taxon>Bacteria</taxon>
        <taxon>Bacillati</taxon>
        <taxon>Actinomycetota</taxon>
        <taxon>Actinomycetes</taxon>
        <taxon>Micromonosporales</taxon>
        <taxon>Micromonosporaceae</taxon>
        <taxon>Catellatospora</taxon>
    </lineage>
</organism>
<dbReference type="Gene3D" id="3.40.50.2300">
    <property type="match status" value="1"/>
</dbReference>
<dbReference type="SMART" id="SM00421">
    <property type="entry name" value="HTH_LUXR"/>
    <property type="match status" value="1"/>
</dbReference>
<dbReference type="PROSITE" id="PS50043">
    <property type="entry name" value="HTH_LUXR_2"/>
    <property type="match status" value="1"/>
</dbReference>
<dbReference type="GO" id="GO:0006355">
    <property type="term" value="P:regulation of DNA-templated transcription"/>
    <property type="evidence" value="ECO:0007669"/>
    <property type="project" value="InterPro"/>
</dbReference>
<comment type="caution">
    <text evidence="5">The sequence shown here is derived from an EMBL/GenBank/DDBJ whole genome shotgun (WGS) entry which is preliminary data.</text>
</comment>
<dbReference type="EMBL" id="BONI01000061">
    <property type="protein sequence ID" value="GIG09254.1"/>
    <property type="molecule type" value="Genomic_DNA"/>
</dbReference>